<proteinExistence type="predicted"/>
<dbReference type="InterPro" id="IPR031758">
    <property type="entry name" value="SoDot-IcmSS"/>
</dbReference>
<dbReference type="Gene3D" id="1.20.1440.330">
    <property type="match status" value="1"/>
</dbReference>
<feature type="region of interest" description="Disordered" evidence="1">
    <location>
        <begin position="247"/>
        <end position="271"/>
    </location>
</feature>
<comment type="caution">
    <text evidence="2">The sequence shown here is derived from an EMBL/GenBank/DDBJ whole genome shotgun (WGS) entry which is preliminary data.</text>
</comment>
<protein>
    <recommendedName>
        <fullName evidence="4">Dot/Icm T4SS effector</fullName>
    </recommendedName>
</protein>
<reference evidence="2 3" key="1">
    <citation type="submission" date="2024-08" db="EMBL/GenBank/DDBJ databases">
        <title>Draft Genome Sequence of Legionella lytica strain DSB2004, Isolated From a Fire Sprinkler System.</title>
        <authorList>
            <person name="Everhart A.D."/>
            <person name="Kidane D.T."/>
            <person name="Farone A.L."/>
            <person name="Farone M.B."/>
        </authorList>
    </citation>
    <scope>NUCLEOTIDE SEQUENCE [LARGE SCALE GENOMIC DNA]</scope>
    <source>
        <strain evidence="2 3">DSB2004</strain>
    </source>
</reference>
<evidence type="ECO:0000256" key="1">
    <source>
        <dbReference type="SAM" id="MobiDB-lite"/>
    </source>
</evidence>
<sequence length="279" mass="31996">MAFTLVKYDLLRKNIISSIKSLAKHYKYFDVSDLLHAYLEEQTVDPTIWKKKYDNISEIRRSQAAFLLTMIRCLDEQIAAQPESLDDCEYLLNASACYVRDIINQSYDAKASWNNYWASFVTSVDNSKFYNLLGSALLFTRSNLPTNNEASTMYSCLKQFILHQTYADPHNPEHGYLVVDSQQESQASKAIISSMVFSSARIEGFVVEDFINELIARIATLEQKVMDTVKKEYKSKVEVSKGSIFRNDSAKEEKGQTTFDDPDPNDPERAHSLFVYCMQ</sequence>
<keyword evidence="3" id="KW-1185">Reference proteome</keyword>
<accession>A0ABW8D6K2</accession>
<dbReference type="Pfam" id="PF16848">
    <property type="entry name" value="SoDot-IcmSS"/>
    <property type="match status" value="1"/>
</dbReference>
<name>A0ABW8D6K2_9GAMM</name>
<dbReference type="InterPro" id="IPR044887">
    <property type="entry name" value="SoDot-IcmSS_sf"/>
</dbReference>
<dbReference type="RefSeq" id="WP_400185795.1">
    <property type="nucleotide sequence ID" value="NZ_JBGORX010000001.1"/>
</dbReference>
<dbReference type="EMBL" id="JBGORX010000001">
    <property type="protein sequence ID" value="MFJ1267224.1"/>
    <property type="molecule type" value="Genomic_DNA"/>
</dbReference>
<organism evidence="2 3">
    <name type="scientific">Legionella lytica</name>
    <dbReference type="NCBI Taxonomy" id="96232"/>
    <lineage>
        <taxon>Bacteria</taxon>
        <taxon>Pseudomonadati</taxon>
        <taxon>Pseudomonadota</taxon>
        <taxon>Gammaproteobacteria</taxon>
        <taxon>Legionellales</taxon>
        <taxon>Legionellaceae</taxon>
        <taxon>Legionella</taxon>
    </lineage>
</organism>
<dbReference type="Proteomes" id="UP001615550">
    <property type="component" value="Unassembled WGS sequence"/>
</dbReference>
<evidence type="ECO:0008006" key="4">
    <source>
        <dbReference type="Google" id="ProtNLM"/>
    </source>
</evidence>
<gene>
    <name evidence="2" type="ORF">ACD661_01495</name>
</gene>
<evidence type="ECO:0000313" key="3">
    <source>
        <dbReference type="Proteomes" id="UP001615550"/>
    </source>
</evidence>
<evidence type="ECO:0000313" key="2">
    <source>
        <dbReference type="EMBL" id="MFJ1267224.1"/>
    </source>
</evidence>